<gene>
    <name evidence="1" type="ORF">Fcan01_18567</name>
</gene>
<reference evidence="1 2" key="1">
    <citation type="submission" date="2015-12" db="EMBL/GenBank/DDBJ databases">
        <title>The genome of Folsomia candida.</title>
        <authorList>
            <person name="Faddeeva A."/>
            <person name="Derks M.F."/>
            <person name="Anvar Y."/>
            <person name="Smit S."/>
            <person name="Van Straalen N."/>
            <person name="Roelofs D."/>
        </authorList>
    </citation>
    <scope>NUCLEOTIDE SEQUENCE [LARGE SCALE GENOMIC DNA]</scope>
    <source>
        <strain evidence="1 2">VU population</strain>
        <tissue evidence="1">Whole body</tissue>
    </source>
</reference>
<evidence type="ECO:0000313" key="1">
    <source>
        <dbReference type="EMBL" id="OXA46472.1"/>
    </source>
</evidence>
<organism evidence="1 2">
    <name type="scientific">Folsomia candida</name>
    <name type="common">Springtail</name>
    <dbReference type="NCBI Taxonomy" id="158441"/>
    <lineage>
        <taxon>Eukaryota</taxon>
        <taxon>Metazoa</taxon>
        <taxon>Ecdysozoa</taxon>
        <taxon>Arthropoda</taxon>
        <taxon>Hexapoda</taxon>
        <taxon>Collembola</taxon>
        <taxon>Entomobryomorpha</taxon>
        <taxon>Isotomoidea</taxon>
        <taxon>Isotomidae</taxon>
        <taxon>Proisotominae</taxon>
        <taxon>Folsomia</taxon>
    </lineage>
</organism>
<evidence type="ECO:0000313" key="2">
    <source>
        <dbReference type="Proteomes" id="UP000198287"/>
    </source>
</evidence>
<proteinExistence type="predicted"/>
<dbReference type="Proteomes" id="UP000198287">
    <property type="component" value="Unassembled WGS sequence"/>
</dbReference>
<dbReference type="EMBL" id="LNIX01000015">
    <property type="protein sequence ID" value="OXA46472.1"/>
    <property type="molecule type" value="Genomic_DNA"/>
</dbReference>
<accession>A0A226DLQ7</accession>
<dbReference type="AlphaFoldDB" id="A0A226DLQ7"/>
<keyword evidence="2" id="KW-1185">Reference proteome</keyword>
<protein>
    <submittedName>
        <fullName evidence="1">Uncharacterized protein</fullName>
    </submittedName>
</protein>
<comment type="caution">
    <text evidence="1">The sequence shown here is derived from an EMBL/GenBank/DDBJ whole genome shotgun (WGS) entry which is preliminary data.</text>
</comment>
<sequence length="127" mass="14124">MYAESGIPMTQAFRGLLPPRVSMSKEKQSENNKSYFSFWYSVLKQLFILDRQGEREKGEERNLGIGGGAAGTAAVDVLLGGTVFRVKVDNHLDEISARNNRKKAIFATIFTKKFKAQERLPAAVARG</sequence>
<name>A0A226DLQ7_FOLCA</name>